<proteinExistence type="predicted"/>
<dbReference type="AlphaFoldDB" id="A0A449AJD1"/>
<accession>A0A449AJD1</accession>
<reference evidence="1 2" key="1">
    <citation type="submission" date="2019-01" db="EMBL/GenBank/DDBJ databases">
        <authorList>
            <consortium name="Pathogen Informatics"/>
        </authorList>
    </citation>
    <scope>NUCLEOTIDE SEQUENCE [LARGE SCALE GENOMIC DNA]</scope>
    <source>
        <strain evidence="1 2">NCTC10142</strain>
        <plasmid evidence="2">14</plasmid>
    </source>
</reference>
<geneLocation type="plasmid" evidence="1 2">
    <name>14</name>
</geneLocation>
<gene>
    <name evidence="1" type="ORF">NCTC10142_00908</name>
</gene>
<evidence type="ECO:0000313" key="2">
    <source>
        <dbReference type="Proteomes" id="UP000289506"/>
    </source>
</evidence>
<dbReference type="Proteomes" id="UP000289506">
    <property type="component" value="Plasmid 14"/>
</dbReference>
<evidence type="ECO:0000313" key="1">
    <source>
        <dbReference type="EMBL" id="VEU65125.1"/>
    </source>
</evidence>
<sequence length="61" mass="7073">MDLSLILAMALMNKIKNLANNLKARYIIFSNGAFIYDNFKDEILNIEYIDHNEAKKVLRPS</sequence>
<organism evidence="1 2">
    <name type="scientific">Mycoplasmopsis cynos</name>
    <dbReference type="NCBI Taxonomy" id="171284"/>
    <lineage>
        <taxon>Bacteria</taxon>
        <taxon>Bacillati</taxon>
        <taxon>Mycoplasmatota</taxon>
        <taxon>Mycoplasmoidales</taxon>
        <taxon>Metamycoplasmataceae</taxon>
        <taxon>Mycoplasmopsis</taxon>
    </lineage>
</organism>
<keyword evidence="1" id="KW-0614">Plasmid</keyword>
<protein>
    <submittedName>
        <fullName evidence="1">Uncharacterized protein</fullName>
    </submittedName>
</protein>
<dbReference type="InterPro" id="IPR036412">
    <property type="entry name" value="HAD-like_sf"/>
</dbReference>
<dbReference type="SUPFAM" id="SSF56784">
    <property type="entry name" value="HAD-like"/>
    <property type="match status" value="1"/>
</dbReference>
<name>A0A449AJD1_9BACT</name>
<dbReference type="EMBL" id="LR214987">
    <property type="protein sequence ID" value="VEU65125.1"/>
    <property type="molecule type" value="Genomic_DNA"/>
</dbReference>